<dbReference type="AlphaFoldDB" id="A0AAU8CRV9"/>
<protein>
    <recommendedName>
        <fullName evidence="2">Integrase catalytic domain-containing protein</fullName>
    </recommendedName>
</protein>
<gene>
    <name evidence="1" type="ORF">ABVK50_01335</name>
</gene>
<organism evidence="1">
    <name type="scientific">Mesorhizobium sp. WSM2240</name>
    <dbReference type="NCBI Taxonomy" id="3228851"/>
    <lineage>
        <taxon>Bacteria</taxon>
        <taxon>Pseudomonadati</taxon>
        <taxon>Pseudomonadota</taxon>
        <taxon>Alphaproteobacteria</taxon>
        <taxon>Hyphomicrobiales</taxon>
        <taxon>Phyllobacteriaceae</taxon>
        <taxon>Mesorhizobium</taxon>
    </lineage>
</organism>
<reference evidence="1" key="1">
    <citation type="submission" date="2024-06" db="EMBL/GenBank/DDBJ databases">
        <title>Mesorhizobium karijinii sp. nov., a symbiont of the iconic Swainsona formosa from arid Australia.</title>
        <authorList>
            <person name="Hill Y.J."/>
            <person name="Watkin E.L.J."/>
            <person name="O'Hara G.W."/>
            <person name="Terpolilli J."/>
            <person name="Tye M.L."/>
            <person name="Kohlmeier M.G."/>
        </authorList>
    </citation>
    <scope>NUCLEOTIDE SEQUENCE</scope>
    <source>
        <strain evidence="1">WSM2240</strain>
    </source>
</reference>
<sequence>MDKEARVGRSRGRSVVELYNTKRPHEAIGLQTPAQRYRESSRSMPAALLPPEYDAEAQVRTADAKGRIHFAGHRLYCSLAFAAKRLALRPTDQDGLFELCYRRHILARIDLRQDRVQPVHHVSEQVFTMSPV</sequence>
<dbReference type="RefSeq" id="WP_353643153.1">
    <property type="nucleotide sequence ID" value="NZ_CP159253.1"/>
</dbReference>
<accession>A0AAU8CRV9</accession>
<evidence type="ECO:0008006" key="2">
    <source>
        <dbReference type="Google" id="ProtNLM"/>
    </source>
</evidence>
<dbReference type="EMBL" id="CP159253">
    <property type="protein sequence ID" value="XCG49313.1"/>
    <property type="molecule type" value="Genomic_DNA"/>
</dbReference>
<evidence type="ECO:0000313" key="1">
    <source>
        <dbReference type="EMBL" id="XCG49313.1"/>
    </source>
</evidence>
<proteinExistence type="predicted"/>
<name>A0AAU8CRV9_9HYPH</name>